<keyword evidence="1" id="KW-0540">Nuclease</keyword>
<evidence type="ECO:0000313" key="1">
    <source>
        <dbReference type="EMBL" id="MBB3773648.1"/>
    </source>
</evidence>
<sequence>MPLGLIAHAQAQLLARHLRGDLDGYPGFIWK</sequence>
<evidence type="ECO:0000313" key="2">
    <source>
        <dbReference type="Proteomes" id="UP000533469"/>
    </source>
</evidence>
<comment type="caution">
    <text evidence="1">The sequence shown here is derived from an EMBL/GenBank/DDBJ whole genome shotgun (WGS) entry which is preliminary data.</text>
</comment>
<organism evidence="1 2">
    <name type="scientific">Ancylobacter tetraedralis</name>
    <dbReference type="NCBI Taxonomy" id="217068"/>
    <lineage>
        <taxon>Bacteria</taxon>
        <taxon>Pseudomonadati</taxon>
        <taxon>Pseudomonadota</taxon>
        <taxon>Alphaproteobacteria</taxon>
        <taxon>Hyphomicrobiales</taxon>
        <taxon>Xanthobacteraceae</taxon>
        <taxon>Ancylobacter</taxon>
    </lineage>
</organism>
<dbReference type="AlphaFoldDB" id="A0A839ZG51"/>
<dbReference type="GO" id="GO:0004519">
    <property type="term" value="F:endonuclease activity"/>
    <property type="evidence" value="ECO:0007669"/>
    <property type="project" value="UniProtKB-KW"/>
</dbReference>
<dbReference type="EMBL" id="JACICD010000013">
    <property type="protein sequence ID" value="MBB3773648.1"/>
    <property type="molecule type" value="Genomic_DNA"/>
</dbReference>
<protein>
    <submittedName>
        <fullName evidence="1">CRISPR/Cas system-associated endonuclease Cas1</fullName>
    </submittedName>
</protein>
<dbReference type="Proteomes" id="UP000533469">
    <property type="component" value="Unassembled WGS sequence"/>
</dbReference>
<name>A0A839ZG51_9HYPH</name>
<reference evidence="1 2" key="1">
    <citation type="submission" date="2020-08" db="EMBL/GenBank/DDBJ databases">
        <title>Genomic Encyclopedia of Type Strains, Phase IV (KMG-IV): sequencing the most valuable type-strain genomes for metagenomic binning, comparative biology and taxonomic classification.</title>
        <authorList>
            <person name="Goeker M."/>
        </authorList>
    </citation>
    <scope>NUCLEOTIDE SEQUENCE [LARGE SCALE GENOMIC DNA]</scope>
    <source>
        <strain evidence="1 2">DSM 5895</strain>
    </source>
</reference>
<proteinExistence type="predicted"/>
<accession>A0A839ZG51</accession>
<keyword evidence="2" id="KW-1185">Reference proteome</keyword>
<keyword evidence="1" id="KW-0378">Hydrolase</keyword>
<keyword evidence="1" id="KW-0255">Endonuclease</keyword>
<gene>
    <name evidence="1" type="ORF">FHS55_004292</name>
</gene>